<protein>
    <submittedName>
        <fullName evidence="2">Uncharacterized protein</fullName>
    </submittedName>
</protein>
<accession>A0A6J5LQY3</accession>
<evidence type="ECO:0000256" key="1">
    <source>
        <dbReference type="SAM" id="MobiDB-lite"/>
    </source>
</evidence>
<gene>
    <name evidence="2" type="ORF">UFOVP313_37</name>
</gene>
<sequence>MSRKQQIIDSYGGAQGISRLPRDQQQQIYYQLVDAENADALEANRQAEKQAKGSLGGDLAATGAQLGGMALGGEIMSRATGNGSLFSPGSTAGTTTGSAVGNAVGGSANIPAAGGGSSLLGNLWGSGTSSAAEPIGTAMSGGQLMGNGTTVGLASPIFPAVGAAAGAALIGKGAYDMLKGKEDKSIPGYLGRGSLAIATGGLSEVGKGLGLWGKKSTKQYQKERWGDLKKKGIANVDAAMQANHSGGDTWSDGKYKGQKWSFEKASDLAKDDPTHFQHVLGNYQVGGDQYAKMSDAQQKEFTRQMVAAGNYKSDKGDILAKDDKKAQEILQGVLSTMQNKLTPANNNQGSPGRRPEQRQEQKKKKTEESAANLSKLWGYMK</sequence>
<dbReference type="EMBL" id="LR796328">
    <property type="protein sequence ID" value="CAB4136984.1"/>
    <property type="molecule type" value="Genomic_DNA"/>
</dbReference>
<organism evidence="2">
    <name type="scientific">uncultured Caudovirales phage</name>
    <dbReference type="NCBI Taxonomy" id="2100421"/>
    <lineage>
        <taxon>Viruses</taxon>
        <taxon>Duplodnaviria</taxon>
        <taxon>Heunggongvirae</taxon>
        <taxon>Uroviricota</taxon>
        <taxon>Caudoviricetes</taxon>
        <taxon>Peduoviridae</taxon>
        <taxon>Maltschvirus</taxon>
        <taxon>Maltschvirus maltsch</taxon>
    </lineage>
</organism>
<feature type="region of interest" description="Disordered" evidence="1">
    <location>
        <begin position="338"/>
        <end position="381"/>
    </location>
</feature>
<feature type="compositionally biased region" description="Basic and acidic residues" evidence="1">
    <location>
        <begin position="353"/>
        <end position="368"/>
    </location>
</feature>
<proteinExistence type="predicted"/>
<reference evidence="2" key="1">
    <citation type="submission" date="2020-04" db="EMBL/GenBank/DDBJ databases">
        <authorList>
            <person name="Chiriac C."/>
            <person name="Salcher M."/>
            <person name="Ghai R."/>
            <person name="Kavagutti S V."/>
        </authorList>
    </citation>
    <scope>NUCLEOTIDE SEQUENCE</scope>
</reference>
<evidence type="ECO:0000313" key="2">
    <source>
        <dbReference type="EMBL" id="CAB4136984.1"/>
    </source>
</evidence>
<name>A0A6J5LQY3_9CAUD</name>
<feature type="compositionally biased region" description="Polar residues" evidence="1">
    <location>
        <begin position="338"/>
        <end position="350"/>
    </location>
</feature>